<dbReference type="InterPro" id="IPR001849">
    <property type="entry name" value="PH_domain"/>
</dbReference>
<sequence length="185" mass="21239">MFHAILQGMEIINAKETDQLPAYDTPPSYVCTVYKEGYVRIKKELTLGGFVESKNRSWNTVYFKLRGTLIQVFKTQTSQYPLCTMSMLKANCGMAHNYTKHDNVLRLCLGLKEQYLLRPLGGIPDTISWFEHLQSSINISTDIDKRRMPRILTLARGNNHQRRTVSLHVGKTQAIVPILKCHNQK</sequence>
<keyword evidence="3" id="KW-1185">Reference proteome</keyword>
<protein>
    <recommendedName>
        <fullName evidence="1">PH domain-containing protein</fullName>
    </recommendedName>
</protein>
<feature type="domain" description="PH" evidence="1">
    <location>
        <begin position="33"/>
        <end position="140"/>
    </location>
</feature>
<dbReference type="SMART" id="SM00233">
    <property type="entry name" value="PH"/>
    <property type="match status" value="1"/>
</dbReference>
<gene>
    <name evidence="2" type="ORF">MFLAVUS_003795</name>
</gene>
<reference evidence="2 3" key="1">
    <citation type="submission" date="2024-04" db="EMBL/GenBank/DDBJ databases">
        <title>genome sequences of Mucor flavus KT1a and Helicostylum pulchrum KT1b strains isolated from the surface of a dry-aged beef.</title>
        <authorList>
            <person name="Toyotome T."/>
            <person name="Hosono M."/>
            <person name="Torimaru M."/>
            <person name="Fukuda K."/>
            <person name="Mikami N."/>
        </authorList>
    </citation>
    <scope>NUCLEOTIDE SEQUENCE [LARGE SCALE GENOMIC DNA]</scope>
    <source>
        <strain evidence="2 3">KT1a</strain>
    </source>
</reference>
<dbReference type="EMBL" id="BAABUK010000007">
    <property type="protein sequence ID" value="GAA5810374.1"/>
    <property type="molecule type" value="Genomic_DNA"/>
</dbReference>
<dbReference type="PANTHER" id="PTHR37283">
    <property type="entry name" value="PH DOMAIN-CONTAINING PROTEIN YHR131C"/>
    <property type="match status" value="1"/>
</dbReference>
<evidence type="ECO:0000259" key="1">
    <source>
        <dbReference type="SMART" id="SM00233"/>
    </source>
</evidence>
<comment type="caution">
    <text evidence="2">The sequence shown here is derived from an EMBL/GenBank/DDBJ whole genome shotgun (WGS) entry which is preliminary data.</text>
</comment>
<name>A0ABP9YU39_9FUNG</name>
<dbReference type="Gene3D" id="2.30.29.30">
    <property type="entry name" value="Pleckstrin-homology domain (PH domain)/Phosphotyrosine-binding domain (PTB)"/>
    <property type="match status" value="1"/>
</dbReference>
<dbReference type="InterPro" id="IPR011993">
    <property type="entry name" value="PH-like_dom_sf"/>
</dbReference>
<evidence type="ECO:0000313" key="2">
    <source>
        <dbReference type="EMBL" id="GAA5810374.1"/>
    </source>
</evidence>
<dbReference type="PANTHER" id="PTHR37283:SF1">
    <property type="entry name" value="PH DOMAIN-CONTAINING PROTEIN YHR131C"/>
    <property type="match status" value="1"/>
</dbReference>
<dbReference type="SUPFAM" id="SSF50729">
    <property type="entry name" value="PH domain-like"/>
    <property type="match status" value="1"/>
</dbReference>
<proteinExistence type="predicted"/>
<evidence type="ECO:0000313" key="3">
    <source>
        <dbReference type="Proteomes" id="UP001473302"/>
    </source>
</evidence>
<accession>A0ABP9YU39</accession>
<organism evidence="2 3">
    <name type="scientific">Mucor flavus</name>
    <dbReference type="NCBI Taxonomy" id="439312"/>
    <lineage>
        <taxon>Eukaryota</taxon>
        <taxon>Fungi</taxon>
        <taxon>Fungi incertae sedis</taxon>
        <taxon>Mucoromycota</taxon>
        <taxon>Mucoromycotina</taxon>
        <taxon>Mucoromycetes</taxon>
        <taxon>Mucorales</taxon>
        <taxon>Mucorineae</taxon>
        <taxon>Mucoraceae</taxon>
        <taxon>Mucor</taxon>
    </lineage>
</organism>
<dbReference type="Proteomes" id="UP001473302">
    <property type="component" value="Unassembled WGS sequence"/>
</dbReference>